<proteinExistence type="predicted"/>
<evidence type="ECO:0000256" key="1">
    <source>
        <dbReference type="SAM" id="SignalP"/>
    </source>
</evidence>
<dbReference type="RefSeq" id="WP_157817929.1">
    <property type="nucleotide sequence ID" value="NZ_CP020370.1"/>
</dbReference>
<keyword evidence="1" id="KW-0732">Signal</keyword>
<evidence type="ECO:0000313" key="3">
    <source>
        <dbReference type="EMBL" id="AUB83928.1"/>
    </source>
</evidence>
<dbReference type="Pfam" id="PF22352">
    <property type="entry name" value="K319L-like_PKD"/>
    <property type="match status" value="2"/>
</dbReference>
<protein>
    <recommendedName>
        <fullName evidence="2">Ig-like domain-containing protein</fullName>
    </recommendedName>
</protein>
<dbReference type="InterPro" id="IPR007110">
    <property type="entry name" value="Ig-like_dom"/>
</dbReference>
<keyword evidence="4" id="KW-1185">Reference proteome</keyword>
<dbReference type="SUPFAM" id="SSF48726">
    <property type="entry name" value="Immunoglobulin"/>
    <property type="match status" value="1"/>
</dbReference>
<dbReference type="OrthoDB" id="9815730at2"/>
<dbReference type="InterPro" id="IPR036179">
    <property type="entry name" value="Ig-like_dom_sf"/>
</dbReference>
<name>A0A2K8UEA8_9GAMM</name>
<dbReference type="Proteomes" id="UP000232638">
    <property type="component" value="Chromosome"/>
</dbReference>
<dbReference type="EMBL" id="CP020370">
    <property type="protein sequence ID" value="AUB83928.1"/>
    <property type="molecule type" value="Genomic_DNA"/>
</dbReference>
<dbReference type="InterPro" id="IPR013783">
    <property type="entry name" value="Ig-like_fold"/>
</dbReference>
<dbReference type="CDD" id="cd00117">
    <property type="entry name" value="TFP"/>
    <property type="match status" value="1"/>
</dbReference>
<dbReference type="AlphaFoldDB" id="A0A2K8UEA8"/>
<evidence type="ECO:0000259" key="2">
    <source>
        <dbReference type="PROSITE" id="PS50835"/>
    </source>
</evidence>
<reference evidence="3 4" key="1">
    <citation type="submission" date="2017-03" db="EMBL/GenBank/DDBJ databases">
        <title>Complete genome sequence of Candidatus 'Thiodictyon syntrophicum' sp. nov. strain Cad16T, a photolithoautotroph purple sulfur bacterium isolated from an alpine meromictic lake.</title>
        <authorList>
            <person name="Luedin S.M."/>
            <person name="Pothier J.F."/>
            <person name="Danza F."/>
            <person name="Storelli N."/>
            <person name="Wittwer M."/>
            <person name="Tonolla M."/>
        </authorList>
    </citation>
    <scope>NUCLEOTIDE SEQUENCE [LARGE SCALE GENOMIC DNA]</scope>
    <source>
        <strain evidence="3 4">Cad16T</strain>
    </source>
</reference>
<sequence length="1050" mass="106667">MRIPIFRHWLAAALVAVVGLLQLPSTARADWADASGFLSVSATPRAFDMATKQVFSYVTVTNNAPGAVTGPLRLVIPTSNFTVVGAGTTADGKPYVNLPNGLAQGASARVRVSFTQQRGALTFTTRPERYSPPTVTAGLPGTVPEGTPVTGTALVSGAQGPLSYLWTQTSGPAVVLTGDTTATLGFTAPTTGGTPTTLGFTLAVTDGVGKTTTATASVSVQPNDIVVDAGTDRQVYAGLTVSLHGTGSGPGTSDIFTWTQDSGTAVTLTNAGTANAEFVAPAVTVPTNLVLELTYTDGLTTGTDQVTIAVLPQPTQSSANAPLIVAGATQQQPLVLVAQPGAQVSGGTTETLTAVASGGDGHYTWEWKKPVHTGGAACNTTDGPDDGPQFQVTLPGTGTGQCEAANVTYKVGVIVTDGAGRQAEDVTDLWLNHAALPLTIQAPAAAVSEGPKPATVAATASGGTGPYTYAWVQTGPETSPGVLDPAYIVTLIDPTTTTPSFVPPPVNQDTTLTFRVTITDSTSPTPLSATRDMNVLVRNGFALTPTLPFSLQVPPAVSVIAGTPVKLGAVASGGTPGYTWSWGCTGGTAPTLSGQTTSTLTLTGNAASETLTCTVQATDSAGTPASKQGSVQVNVLATPGPLPLAVPPIPRIYVDEGTAGVTVTAAATGGTGTYSYSWAFVPSGGVNSLTLTGALTNAVRLDAPLVDAQSALNLQVTVTDGASSVTRDAWVVVNDITPPLEIALTGGPLTVTAGQTVHLGSGLTPRGGVGPYVYSWSQTAPATPAVDITDGTTGNPSIVAPTVTASTPFTFAMTVTDSVGHSQTVSETVTVNPAVPNLAVVARLQGMGSAGTELFFNPGQAGSITTSLTAPGTGPYTYKWTQTAGPSLGNLGTGATASFTVPDATSTVAVTVQVSVTDSGGKVASSSVDFNIHGFRPGKPCVVCGDLNKQIACNDMELVIADLTQCPDATPYCMNDIVQNASLDPAVAQYKRCVDEVECDSLWYQATSDEPLCLNFDPANGEDTLICHLCCWGDACNVDTVPPVETLYRP</sequence>
<dbReference type="KEGG" id="tsy:THSYN_25345"/>
<dbReference type="PROSITE" id="PS50835">
    <property type="entry name" value="IG_LIKE"/>
    <property type="match status" value="1"/>
</dbReference>
<accession>A0A2K8UEA8</accession>
<feature type="domain" description="Ig-like" evidence="2">
    <location>
        <begin position="548"/>
        <end position="630"/>
    </location>
</feature>
<evidence type="ECO:0000313" key="4">
    <source>
        <dbReference type="Proteomes" id="UP000232638"/>
    </source>
</evidence>
<gene>
    <name evidence="3" type="ORF">THSYN_25345</name>
</gene>
<feature type="signal peptide" evidence="1">
    <location>
        <begin position="1"/>
        <end position="29"/>
    </location>
</feature>
<organism evidence="3 4">
    <name type="scientific">Candidatus Thiodictyon syntrophicum</name>
    <dbReference type="NCBI Taxonomy" id="1166950"/>
    <lineage>
        <taxon>Bacteria</taxon>
        <taxon>Pseudomonadati</taxon>
        <taxon>Pseudomonadota</taxon>
        <taxon>Gammaproteobacteria</taxon>
        <taxon>Chromatiales</taxon>
        <taxon>Chromatiaceae</taxon>
        <taxon>Thiodictyon</taxon>
    </lineage>
</organism>
<dbReference type="Gene3D" id="2.60.40.10">
    <property type="entry name" value="Immunoglobulins"/>
    <property type="match status" value="4"/>
</dbReference>
<feature type="chain" id="PRO_5014772027" description="Ig-like domain-containing protein" evidence="1">
    <location>
        <begin position="30"/>
        <end position="1050"/>
    </location>
</feature>